<dbReference type="InterPro" id="IPR042100">
    <property type="entry name" value="Bug_dom1"/>
</dbReference>
<feature type="chain" id="PRO_5045802360" evidence="2">
    <location>
        <begin position="26"/>
        <end position="328"/>
    </location>
</feature>
<protein>
    <submittedName>
        <fullName evidence="3">Tripartite tricarboxylate transporter substrate binding protein</fullName>
    </submittedName>
</protein>
<dbReference type="Pfam" id="PF03401">
    <property type="entry name" value="TctC"/>
    <property type="match status" value="1"/>
</dbReference>
<evidence type="ECO:0000256" key="2">
    <source>
        <dbReference type="SAM" id="SignalP"/>
    </source>
</evidence>
<dbReference type="PROSITE" id="PS51318">
    <property type="entry name" value="TAT"/>
    <property type="match status" value="1"/>
</dbReference>
<comment type="similarity">
    <text evidence="1">Belongs to the UPF0065 (bug) family.</text>
</comment>
<dbReference type="CDD" id="cd07012">
    <property type="entry name" value="PBP2_Bug_TTT"/>
    <property type="match status" value="1"/>
</dbReference>
<dbReference type="InterPro" id="IPR005064">
    <property type="entry name" value="BUG"/>
</dbReference>
<gene>
    <name evidence="3" type="ORF">Q7A36_06870</name>
</gene>
<organism evidence="3 4">
    <name type="scientific">Paracraurococcus lichenis</name>
    <dbReference type="NCBI Taxonomy" id="3064888"/>
    <lineage>
        <taxon>Bacteria</taxon>
        <taxon>Pseudomonadati</taxon>
        <taxon>Pseudomonadota</taxon>
        <taxon>Alphaproteobacteria</taxon>
        <taxon>Acetobacterales</taxon>
        <taxon>Roseomonadaceae</taxon>
        <taxon>Paracraurococcus</taxon>
    </lineage>
</organism>
<dbReference type="Gene3D" id="3.40.190.150">
    <property type="entry name" value="Bordetella uptake gene, domain 1"/>
    <property type="match status" value="1"/>
</dbReference>
<dbReference type="Proteomes" id="UP001243009">
    <property type="component" value="Unassembled WGS sequence"/>
</dbReference>
<comment type="caution">
    <text evidence="3">The sequence shown here is derived from an EMBL/GenBank/DDBJ whole genome shotgun (WGS) entry which is preliminary data.</text>
</comment>
<reference evidence="3 4" key="1">
    <citation type="submission" date="2023-08" db="EMBL/GenBank/DDBJ databases">
        <title>The draft genome sequence of Paracraurococcus sp. LOR1-02.</title>
        <authorList>
            <person name="Kingkaew E."/>
            <person name="Tanasupawat S."/>
        </authorList>
    </citation>
    <scope>NUCLEOTIDE SEQUENCE [LARGE SCALE GENOMIC DNA]</scope>
    <source>
        <strain evidence="3 4">LOR1-02</strain>
    </source>
</reference>
<dbReference type="PANTHER" id="PTHR42928:SF5">
    <property type="entry name" value="BLR1237 PROTEIN"/>
    <property type="match status" value="1"/>
</dbReference>
<name>A0ABT9DVX2_9PROT</name>
<evidence type="ECO:0000313" key="4">
    <source>
        <dbReference type="Proteomes" id="UP001243009"/>
    </source>
</evidence>
<dbReference type="SUPFAM" id="SSF53850">
    <property type="entry name" value="Periplasmic binding protein-like II"/>
    <property type="match status" value="1"/>
</dbReference>
<sequence length="328" mass="34307">MSPRPTGRRPLLAAGLAALAAPALAQARWQPERPVRWIVAYPAGGGSDMLARLIGAELAKGLGQPVVIENRPGAGATLGADAAAKAAPDGHTLFSGDSGAMMNNIALFRRLPYDPVKDFRGVGLFADFPLVVAVPAASRHRSIAAYIAAARAAPGAIACGTPGIGSPHHMAVERFQKEAAIQLNLIPYRGGAPGVNDLLAGTLESMMVDIASAGGAIKGGQVRALATTMTERWRTLPDVPTLREAGLADYRAPVWMGLVVPAATPEPVVQRLGEALAQVMATPAIRNRMIEIGVEPLSSTPAEFDALMAKDRTYWVPLIRELGITLEG</sequence>
<dbReference type="PIRSF" id="PIRSF017082">
    <property type="entry name" value="YflP"/>
    <property type="match status" value="1"/>
</dbReference>
<dbReference type="EMBL" id="JAUTWS010000005">
    <property type="protein sequence ID" value="MDO9708056.1"/>
    <property type="molecule type" value="Genomic_DNA"/>
</dbReference>
<keyword evidence="2" id="KW-0732">Signal</keyword>
<dbReference type="RefSeq" id="WP_305102924.1">
    <property type="nucleotide sequence ID" value="NZ_JAUTWS010000005.1"/>
</dbReference>
<dbReference type="InterPro" id="IPR006311">
    <property type="entry name" value="TAT_signal"/>
</dbReference>
<feature type="signal peptide" evidence="2">
    <location>
        <begin position="1"/>
        <end position="25"/>
    </location>
</feature>
<dbReference type="PANTHER" id="PTHR42928">
    <property type="entry name" value="TRICARBOXYLATE-BINDING PROTEIN"/>
    <property type="match status" value="1"/>
</dbReference>
<accession>A0ABT9DVX2</accession>
<proteinExistence type="inferred from homology"/>
<evidence type="ECO:0000256" key="1">
    <source>
        <dbReference type="ARBA" id="ARBA00006987"/>
    </source>
</evidence>
<keyword evidence="4" id="KW-1185">Reference proteome</keyword>
<evidence type="ECO:0000313" key="3">
    <source>
        <dbReference type="EMBL" id="MDO9708056.1"/>
    </source>
</evidence>
<dbReference type="Gene3D" id="3.40.190.10">
    <property type="entry name" value="Periplasmic binding protein-like II"/>
    <property type="match status" value="1"/>
</dbReference>